<dbReference type="Pfam" id="PF19127">
    <property type="entry name" value="Choline_bind_3"/>
    <property type="match status" value="6"/>
</dbReference>
<dbReference type="RefSeq" id="WP_336484496.1">
    <property type="nucleotide sequence ID" value="NZ_JBAWSV010000013.1"/>
</dbReference>
<protein>
    <submittedName>
        <fullName evidence="6">Glucosaminidase domain-containing protein</fullName>
    </submittedName>
</protein>
<dbReference type="PROSITE" id="PS51170">
    <property type="entry name" value="CW"/>
    <property type="match status" value="14"/>
</dbReference>
<accession>A0ABU8G4K8</accession>
<dbReference type="PANTHER" id="PTHR33308">
    <property type="entry name" value="PEPTIDOGLYCAN HYDROLASE FLGJ"/>
    <property type="match status" value="1"/>
</dbReference>
<dbReference type="EMBL" id="JBAWSV010000013">
    <property type="protein sequence ID" value="MEI4832362.1"/>
    <property type="molecule type" value="Genomic_DNA"/>
</dbReference>
<dbReference type="InterPro" id="IPR018337">
    <property type="entry name" value="Cell_wall/Cho-bd_repeat"/>
</dbReference>
<keyword evidence="7" id="KW-1185">Reference proteome</keyword>
<feature type="repeat" description="Cell wall-binding" evidence="3">
    <location>
        <begin position="124"/>
        <end position="143"/>
    </location>
</feature>
<feature type="repeat" description="Cell wall-binding" evidence="3">
    <location>
        <begin position="104"/>
        <end position="123"/>
    </location>
</feature>
<feature type="repeat" description="Cell wall-binding" evidence="3">
    <location>
        <begin position="64"/>
        <end position="83"/>
    </location>
</feature>
<feature type="domain" description="Mannosyl-glycoprotein endo-beta-N-acetylglucosamidase-like" evidence="5">
    <location>
        <begin position="380"/>
        <end position="502"/>
    </location>
</feature>
<feature type="repeat" description="Cell wall-binding" evidence="3">
    <location>
        <begin position="304"/>
        <end position="323"/>
    </location>
</feature>
<dbReference type="PANTHER" id="PTHR33308:SF9">
    <property type="entry name" value="PEPTIDOGLYCAN HYDROLASE FLGJ"/>
    <property type="match status" value="1"/>
</dbReference>
<feature type="repeat" description="Cell wall-binding" evidence="3">
    <location>
        <begin position="284"/>
        <end position="303"/>
    </location>
</feature>
<evidence type="ECO:0000313" key="6">
    <source>
        <dbReference type="EMBL" id="MEI4832362.1"/>
    </source>
</evidence>
<comment type="caution">
    <text evidence="6">The sequence shown here is derived from an EMBL/GenBank/DDBJ whole genome shotgun (WGS) entry which is preliminary data.</text>
</comment>
<feature type="repeat" description="Cell wall-binding" evidence="3">
    <location>
        <begin position="324"/>
        <end position="343"/>
    </location>
</feature>
<dbReference type="SMART" id="SM00047">
    <property type="entry name" value="LYZ2"/>
    <property type="match status" value="1"/>
</dbReference>
<feature type="signal peptide" evidence="4">
    <location>
        <begin position="1"/>
        <end position="23"/>
    </location>
</feature>
<feature type="chain" id="PRO_5047496192" evidence="4">
    <location>
        <begin position="24"/>
        <end position="608"/>
    </location>
</feature>
<name>A0ABU8G4K8_9BACI</name>
<feature type="repeat" description="Cell wall-binding" evidence="3">
    <location>
        <begin position="164"/>
        <end position="183"/>
    </location>
</feature>
<feature type="repeat" description="Cell wall-binding" evidence="3">
    <location>
        <begin position="224"/>
        <end position="243"/>
    </location>
</feature>
<dbReference type="Gene3D" id="2.20.120.10">
    <property type="entry name" value="Multimodular pneumococcal cell wall endolysin, domain 3"/>
    <property type="match status" value="1"/>
</dbReference>
<keyword evidence="4" id="KW-0732">Signal</keyword>
<dbReference type="InterPro" id="IPR002901">
    <property type="entry name" value="MGlyc_endo_b_GlcNAc-like_dom"/>
</dbReference>
<reference evidence="6 7" key="1">
    <citation type="submission" date="2024-01" db="EMBL/GenBank/DDBJ databases">
        <title>Seven novel Bacillus-like species.</title>
        <authorList>
            <person name="Liu G."/>
        </authorList>
    </citation>
    <scope>NUCLEOTIDE SEQUENCE [LARGE SCALE GENOMIC DNA]</scope>
    <source>
        <strain evidence="6 7">FJAT-53711</strain>
    </source>
</reference>
<sequence>MFKKATAIILASSIISIPITGLAETVTTYNKTTTTNENATSTTQTGWVQQDGKWYYFNPDGTVKKGWLQNNNNWYYFNSSGVMQTGWFSDGSTWYFFNSSGAMQTGWLLDGKNWYYLNSNGAIKTGWLLDNNNWYYLNPNGTMKTGWLLDGDKKYYLDQSGVLKNGWLQIDNKWYHFDNSGILQTGFITVNGKTYYFDNNGVMKTGWLQQGNNRYYFQNDGAMKIGWLLDNNNWYYLNSKGIMQTGWLQIDSTWYYLQNDGVMQTGWFSDGSAWYYLNSSGALQTGWSSINGSWYYLQSNGAMKTGWLQEGNTWYYLQSNGVMQTGFASINGTTYYFDNSGVWIPENDISATSYINLDLTYASNVTGAEIDADIKKYHPDSPLIGHGNDFVAAQAKHGVNALYLAAHAILESGYGQSEISYRKHNLFGLRAYDSDPFKYAKYLPTFGDSISYNANYVREKYLEASGPYFNGPTLQGMNVMYATDPDWSPKIAKIMERIKPFNKQDYLYAKKLPKNTSTLNVDALSSDIPYKTYSQGTTATAKLPAFYYVVPYPFDGVIKSQPVTENYQGTLAAGTPVFVYREDPNGWIEFSLTMTGEKYWALKTGLNM</sequence>
<keyword evidence="2" id="KW-0378">Hydrolase</keyword>
<organism evidence="6 7">
    <name type="scientific">Bacillus yunxiaonensis</name>
    <dbReference type="NCBI Taxonomy" id="3127665"/>
    <lineage>
        <taxon>Bacteria</taxon>
        <taxon>Bacillati</taxon>
        <taxon>Bacillota</taxon>
        <taxon>Bacilli</taxon>
        <taxon>Bacillales</taxon>
        <taxon>Bacillaceae</taxon>
        <taxon>Bacillus</taxon>
    </lineage>
</organism>
<evidence type="ECO:0000256" key="3">
    <source>
        <dbReference type="PROSITE-ProRule" id="PRU00591"/>
    </source>
</evidence>
<feature type="repeat" description="Cell wall-binding" evidence="3">
    <location>
        <begin position="44"/>
        <end position="63"/>
    </location>
</feature>
<proteinExistence type="predicted"/>
<dbReference type="Gene3D" id="2.10.270.10">
    <property type="entry name" value="Cholin Binding"/>
    <property type="match status" value="6"/>
</dbReference>
<dbReference type="Pfam" id="PF01832">
    <property type="entry name" value="Glucosaminidase"/>
    <property type="match status" value="1"/>
</dbReference>
<evidence type="ECO:0000256" key="2">
    <source>
        <dbReference type="ARBA" id="ARBA00022801"/>
    </source>
</evidence>
<evidence type="ECO:0000259" key="5">
    <source>
        <dbReference type="SMART" id="SM00047"/>
    </source>
</evidence>
<evidence type="ECO:0000256" key="4">
    <source>
        <dbReference type="SAM" id="SignalP"/>
    </source>
</evidence>
<feature type="repeat" description="Cell wall-binding" evidence="3">
    <location>
        <begin position="244"/>
        <end position="263"/>
    </location>
</feature>
<feature type="repeat" description="Cell wall-binding" evidence="3">
    <location>
        <begin position="84"/>
        <end position="103"/>
    </location>
</feature>
<dbReference type="Pfam" id="PF01473">
    <property type="entry name" value="Choline_bind_1"/>
    <property type="match status" value="3"/>
</dbReference>
<dbReference type="Gene3D" id="1.10.530.10">
    <property type="match status" value="1"/>
</dbReference>
<evidence type="ECO:0000313" key="7">
    <source>
        <dbReference type="Proteomes" id="UP001367922"/>
    </source>
</evidence>
<dbReference type="SUPFAM" id="SSF69360">
    <property type="entry name" value="Cell wall binding repeat"/>
    <property type="match status" value="2"/>
</dbReference>
<feature type="repeat" description="Cell wall-binding" evidence="3">
    <location>
        <begin position="264"/>
        <end position="283"/>
    </location>
</feature>
<dbReference type="InterPro" id="IPR051056">
    <property type="entry name" value="Glycosyl_Hydrolase_73"/>
</dbReference>
<keyword evidence="1" id="KW-0677">Repeat</keyword>
<dbReference type="Proteomes" id="UP001367922">
    <property type="component" value="Unassembled WGS sequence"/>
</dbReference>
<gene>
    <name evidence="6" type="ORF">WAX78_23580</name>
</gene>
<feature type="repeat" description="Cell wall-binding" evidence="3">
    <location>
        <begin position="204"/>
        <end position="223"/>
    </location>
</feature>
<feature type="repeat" description="Cell wall-binding" evidence="3">
    <location>
        <begin position="184"/>
        <end position="203"/>
    </location>
</feature>
<evidence type="ECO:0000256" key="1">
    <source>
        <dbReference type="ARBA" id="ARBA00022737"/>
    </source>
</evidence>